<keyword evidence="2" id="KW-0812">Transmembrane</keyword>
<dbReference type="OrthoDB" id="10683553at2759"/>
<evidence type="ECO:0000256" key="1">
    <source>
        <dbReference type="SAM" id="MobiDB-lite"/>
    </source>
</evidence>
<comment type="caution">
    <text evidence="3">The sequence shown here is derived from an EMBL/GenBank/DDBJ whole genome shotgun (WGS) entry which is preliminary data.</text>
</comment>
<dbReference type="RefSeq" id="XP_068347516.1">
    <property type="nucleotide sequence ID" value="XM_068512650.1"/>
</dbReference>
<keyword evidence="2" id="KW-0472">Membrane</keyword>
<dbReference type="VEuPathDB" id="TrichDB:TRFO_39443"/>
<name>A0A1J4J9P7_9EUKA</name>
<feature type="transmembrane region" description="Helical" evidence="2">
    <location>
        <begin position="268"/>
        <end position="289"/>
    </location>
</feature>
<feature type="transmembrane region" description="Helical" evidence="2">
    <location>
        <begin position="411"/>
        <end position="435"/>
    </location>
</feature>
<evidence type="ECO:0008006" key="5">
    <source>
        <dbReference type="Google" id="ProtNLM"/>
    </source>
</evidence>
<keyword evidence="4" id="KW-1185">Reference proteome</keyword>
<reference evidence="3" key="1">
    <citation type="submission" date="2016-10" db="EMBL/GenBank/DDBJ databases">
        <authorList>
            <person name="Benchimol M."/>
            <person name="Almeida L.G."/>
            <person name="Vasconcelos A.T."/>
            <person name="Perreira-Neves A."/>
            <person name="Rosa I.A."/>
            <person name="Tasca T."/>
            <person name="Bogo M.R."/>
            <person name="de Souza W."/>
        </authorList>
    </citation>
    <scope>NUCLEOTIDE SEQUENCE [LARGE SCALE GENOMIC DNA]</scope>
    <source>
        <strain evidence="3">K</strain>
    </source>
</reference>
<accession>A0A1J4J9P7</accession>
<keyword evidence="2" id="KW-1133">Transmembrane helix</keyword>
<sequence length="439" mass="48813">MINSLRSRTQHPPQWMDLERNTISQLHHILIELGAVPPQGADRDELIRLIKLRLTPRRAQNRSLLQRNNDSDVSSDSNDNRMNSDEINPENDQLDELSENDALPTNDMTNDFDSPSFPSIEAPADDEFVNSMESESAALTPIHSSEAPYVSKLFPLNSLNDDNDDNDDDEHDGPAVPQKPSQVKVINNARPVRRHIISPTAPKASQNSSNSNNFTSHVITSNSATTSTLTSNVNKNISKKSVTVNISEPSRKVIFSQPKKASSIKKNYTNIGITLLLFSGLLFFLVLLITPGTEFICPKHAKCIDQEIVHCDAGFIKVGEKICAPTDQQKVYQSTLEAALYIARIDGDCISHQEPVTLDQIKNKFPKADTKLLLNDADFMVRLEEGNILRSTNPSYAFVCKIFNKGDQHPALSGLMIIITFCISFVIVTVVTKIIKNNH</sequence>
<feature type="region of interest" description="Disordered" evidence="1">
    <location>
        <begin position="61"/>
        <end position="123"/>
    </location>
</feature>
<evidence type="ECO:0000313" key="3">
    <source>
        <dbReference type="EMBL" id="OHS94379.1"/>
    </source>
</evidence>
<feature type="compositionally biased region" description="Acidic residues" evidence="1">
    <location>
        <begin position="87"/>
        <end position="99"/>
    </location>
</feature>
<feature type="compositionally biased region" description="Acidic residues" evidence="1">
    <location>
        <begin position="161"/>
        <end position="171"/>
    </location>
</feature>
<gene>
    <name evidence="3" type="ORF">TRFO_39443</name>
</gene>
<feature type="compositionally biased region" description="Polar residues" evidence="1">
    <location>
        <begin position="106"/>
        <end position="117"/>
    </location>
</feature>
<protein>
    <recommendedName>
        <fullName evidence="5">LEM domain-containing protein</fullName>
    </recommendedName>
</protein>
<dbReference type="EMBL" id="MLAK01001324">
    <property type="protein sequence ID" value="OHS94379.1"/>
    <property type="molecule type" value="Genomic_DNA"/>
</dbReference>
<evidence type="ECO:0000313" key="4">
    <source>
        <dbReference type="Proteomes" id="UP000179807"/>
    </source>
</evidence>
<dbReference type="Proteomes" id="UP000179807">
    <property type="component" value="Unassembled WGS sequence"/>
</dbReference>
<organism evidence="3 4">
    <name type="scientific">Tritrichomonas foetus</name>
    <dbReference type="NCBI Taxonomy" id="1144522"/>
    <lineage>
        <taxon>Eukaryota</taxon>
        <taxon>Metamonada</taxon>
        <taxon>Parabasalia</taxon>
        <taxon>Tritrichomonadida</taxon>
        <taxon>Tritrichomonadidae</taxon>
        <taxon>Tritrichomonas</taxon>
    </lineage>
</organism>
<dbReference type="GeneID" id="94847354"/>
<proteinExistence type="predicted"/>
<dbReference type="AlphaFoldDB" id="A0A1J4J9P7"/>
<evidence type="ECO:0000256" key="2">
    <source>
        <dbReference type="SAM" id="Phobius"/>
    </source>
</evidence>
<feature type="region of interest" description="Disordered" evidence="1">
    <location>
        <begin position="154"/>
        <end position="180"/>
    </location>
</feature>